<comment type="catalytic activity">
    <reaction evidence="8 10">
        <text>5-[(5-phospho-1-deoxy-D-ribulos-1-ylimino)methylamino]-1-(5-phospho-beta-D-ribosyl)imidazole-4-carboxamide + L-glutamine = D-erythro-1-(imidazol-4-yl)glycerol 3-phosphate + 5-amino-1-(5-phospho-beta-D-ribosyl)imidazole-4-carboxamide + L-glutamate + H(+)</text>
        <dbReference type="Rhea" id="RHEA:24793"/>
        <dbReference type="ChEBI" id="CHEBI:15378"/>
        <dbReference type="ChEBI" id="CHEBI:29985"/>
        <dbReference type="ChEBI" id="CHEBI:58278"/>
        <dbReference type="ChEBI" id="CHEBI:58359"/>
        <dbReference type="ChEBI" id="CHEBI:58475"/>
        <dbReference type="ChEBI" id="CHEBI:58525"/>
        <dbReference type="EC" id="4.3.2.10"/>
    </reaction>
</comment>
<keyword evidence="13" id="KW-0808">Transferase</keyword>
<dbReference type="EC" id="3.5.1.2" evidence="10"/>
<dbReference type="GO" id="GO:0000105">
    <property type="term" value="P:L-histidine biosynthetic process"/>
    <property type="evidence" value="ECO:0007669"/>
    <property type="project" value="UniProtKB-UniRule"/>
</dbReference>
<keyword evidence="6 10" id="KW-0368">Histidine biosynthesis</keyword>
<comment type="subcellular location">
    <subcellularLocation>
        <location evidence="10">Cytoplasm</location>
    </subcellularLocation>
</comment>
<dbReference type="EC" id="4.3.2.10" evidence="10"/>
<dbReference type="eggNOG" id="COG0118">
    <property type="taxonomic scope" value="Bacteria"/>
</dbReference>
<feature type="domain" description="Glutamine amidotransferase" evidence="12">
    <location>
        <begin position="4"/>
        <end position="204"/>
    </location>
</feature>
<feature type="active site" description="Nucleophile" evidence="10 11">
    <location>
        <position position="79"/>
    </location>
</feature>
<dbReference type="Proteomes" id="UP000001784">
    <property type="component" value="Chromosome"/>
</dbReference>
<evidence type="ECO:0000256" key="4">
    <source>
        <dbReference type="ARBA" id="ARBA00022801"/>
    </source>
</evidence>
<dbReference type="RefSeq" id="WP_011697357.1">
    <property type="nucleotide sequence ID" value="NC_008554.1"/>
</dbReference>
<dbReference type="PANTHER" id="PTHR42701:SF1">
    <property type="entry name" value="IMIDAZOLE GLYCEROL PHOSPHATE SYNTHASE SUBUNIT HISH"/>
    <property type="match status" value="1"/>
</dbReference>
<feature type="active site" evidence="10 11">
    <location>
        <position position="190"/>
    </location>
</feature>
<dbReference type="Gene3D" id="3.40.50.880">
    <property type="match status" value="1"/>
</dbReference>
<dbReference type="InterPro" id="IPR017926">
    <property type="entry name" value="GATASE"/>
</dbReference>
<evidence type="ECO:0000256" key="3">
    <source>
        <dbReference type="ARBA" id="ARBA00022605"/>
    </source>
</evidence>
<keyword evidence="3 10" id="KW-0028">Amino-acid biosynthesis</keyword>
<dbReference type="PIRSF" id="PIRSF000495">
    <property type="entry name" value="Amidotransf_hisH"/>
    <property type="match status" value="1"/>
</dbReference>
<dbReference type="HOGENOM" id="CLU_071837_2_0_7"/>
<keyword evidence="5 10" id="KW-0315">Glutamine amidotransferase</keyword>
<reference evidence="13 14" key="1">
    <citation type="submission" date="2006-10" db="EMBL/GenBank/DDBJ databases">
        <title>Complete sequence of Syntrophobacter fumaroxidans MPOB.</title>
        <authorList>
            <consortium name="US DOE Joint Genome Institute"/>
            <person name="Copeland A."/>
            <person name="Lucas S."/>
            <person name="Lapidus A."/>
            <person name="Barry K."/>
            <person name="Detter J.C."/>
            <person name="Glavina del Rio T."/>
            <person name="Hammon N."/>
            <person name="Israni S."/>
            <person name="Pitluck S."/>
            <person name="Goltsman E.G."/>
            <person name="Martinez M."/>
            <person name="Schmutz J."/>
            <person name="Larimer F."/>
            <person name="Land M."/>
            <person name="Hauser L."/>
            <person name="Kyrpides N."/>
            <person name="Kim E."/>
            <person name="Boone D.R."/>
            <person name="Brockman F."/>
            <person name="Culley D."/>
            <person name="Ferry J."/>
            <person name="Gunsalus R."/>
            <person name="McInerney M.J."/>
            <person name="Morrison M."/>
            <person name="Plugge C."/>
            <person name="Rohlin L."/>
            <person name="Scholten J."/>
            <person name="Sieber J."/>
            <person name="Stams A.J.M."/>
            <person name="Worm P."/>
            <person name="Henstra A.M."/>
            <person name="Richardson P."/>
        </authorList>
    </citation>
    <scope>NUCLEOTIDE SEQUENCE [LARGE SCALE GENOMIC DNA]</scope>
    <source>
        <strain evidence="14">DSM 10017 / MPOB</strain>
    </source>
</reference>
<name>A0LFI2_SYNFM</name>
<comment type="catalytic activity">
    <reaction evidence="9 10">
        <text>L-glutamine + H2O = L-glutamate + NH4(+)</text>
        <dbReference type="Rhea" id="RHEA:15889"/>
        <dbReference type="ChEBI" id="CHEBI:15377"/>
        <dbReference type="ChEBI" id="CHEBI:28938"/>
        <dbReference type="ChEBI" id="CHEBI:29985"/>
        <dbReference type="ChEBI" id="CHEBI:58359"/>
        <dbReference type="EC" id="3.5.1.2"/>
    </reaction>
</comment>
<gene>
    <name evidence="10" type="primary">hisH</name>
    <name evidence="13" type="ordered locus">Sfum_0484</name>
</gene>
<dbReference type="GO" id="GO:0005737">
    <property type="term" value="C:cytoplasm"/>
    <property type="evidence" value="ECO:0007669"/>
    <property type="project" value="UniProtKB-SubCell"/>
</dbReference>
<dbReference type="GO" id="GO:0004359">
    <property type="term" value="F:glutaminase activity"/>
    <property type="evidence" value="ECO:0007669"/>
    <property type="project" value="UniProtKB-EC"/>
</dbReference>
<feature type="active site" evidence="10 11">
    <location>
        <position position="188"/>
    </location>
</feature>
<dbReference type="NCBIfam" id="TIGR01855">
    <property type="entry name" value="IMP_synth_hisH"/>
    <property type="match status" value="1"/>
</dbReference>
<keyword evidence="13" id="KW-0328">Glycosyltransferase</keyword>
<dbReference type="InterPro" id="IPR029062">
    <property type="entry name" value="Class_I_gatase-like"/>
</dbReference>
<evidence type="ECO:0000256" key="7">
    <source>
        <dbReference type="ARBA" id="ARBA00023239"/>
    </source>
</evidence>
<evidence type="ECO:0000256" key="1">
    <source>
        <dbReference type="ARBA" id="ARBA00005091"/>
    </source>
</evidence>
<evidence type="ECO:0000313" key="14">
    <source>
        <dbReference type="Proteomes" id="UP000001784"/>
    </source>
</evidence>
<keyword evidence="14" id="KW-1185">Reference proteome</keyword>
<evidence type="ECO:0000256" key="2">
    <source>
        <dbReference type="ARBA" id="ARBA00011152"/>
    </source>
</evidence>
<dbReference type="CDD" id="cd01748">
    <property type="entry name" value="GATase1_IGP_Synthase"/>
    <property type="match status" value="1"/>
</dbReference>
<dbReference type="GO" id="GO:0016829">
    <property type="term" value="F:lyase activity"/>
    <property type="evidence" value="ECO:0007669"/>
    <property type="project" value="UniProtKB-KW"/>
</dbReference>
<evidence type="ECO:0000256" key="9">
    <source>
        <dbReference type="ARBA" id="ARBA00049534"/>
    </source>
</evidence>
<dbReference type="KEGG" id="sfu:Sfum_0484"/>
<dbReference type="FunCoup" id="A0LFI2">
    <property type="interactions" value="319"/>
</dbReference>
<comment type="subunit">
    <text evidence="2 10">Heterodimer of HisH and HisF.</text>
</comment>
<proteinExistence type="inferred from homology"/>
<dbReference type="Pfam" id="PF00117">
    <property type="entry name" value="GATase"/>
    <property type="match status" value="1"/>
</dbReference>
<organism evidence="13 14">
    <name type="scientific">Syntrophobacter fumaroxidans (strain DSM 10017 / MPOB)</name>
    <dbReference type="NCBI Taxonomy" id="335543"/>
    <lineage>
        <taxon>Bacteria</taxon>
        <taxon>Pseudomonadati</taxon>
        <taxon>Thermodesulfobacteriota</taxon>
        <taxon>Syntrophobacteria</taxon>
        <taxon>Syntrophobacterales</taxon>
        <taxon>Syntrophobacteraceae</taxon>
        <taxon>Syntrophobacter</taxon>
    </lineage>
</organism>
<evidence type="ECO:0000256" key="5">
    <source>
        <dbReference type="ARBA" id="ARBA00022962"/>
    </source>
</evidence>
<keyword evidence="4 10" id="KW-0378">Hydrolase</keyword>
<evidence type="ECO:0000256" key="8">
    <source>
        <dbReference type="ARBA" id="ARBA00047838"/>
    </source>
</evidence>
<sequence length="212" mass="23655">MIAILDYRAGNLTSVERALNFLGFPCRITHSHDEIRDADRIIFPGVGAAGKSMADLRELGLDELLRERRSSGIPILGICVGMQVLFDHSEENDTVCLGILPGAVRRFPNDLTDTKGERLKIPHMGWNSVAFDKAHPVFADVREGNEFYFVHAYFPDPRDSDHIVGRTLYGIRFASAVAHDSLVAVQFHPEKSGPPGLRILANFCRWDGRVSR</sequence>
<dbReference type="AlphaFoldDB" id="A0LFI2"/>
<keyword evidence="10" id="KW-0963">Cytoplasm</keyword>
<evidence type="ECO:0000256" key="6">
    <source>
        <dbReference type="ARBA" id="ARBA00023102"/>
    </source>
</evidence>
<evidence type="ECO:0000259" key="12">
    <source>
        <dbReference type="Pfam" id="PF00117"/>
    </source>
</evidence>
<comment type="function">
    <text evidence="10">IGPS catalyzes the conversion of PRFAR and glutamine to IGP, AICAR and glutamate. The HisH subunit catalyzes the hydrolysis of glutamine to glutamate and ammonia as part of the synthesis of IGP and AICAR. The resulting ammonia molecule is channeled to the active site of HisF.</text>
</comment>
<dbReference type="PANTHER" id="PTHR42701">
    <property type="entry name" value="IMIDAZOLE GLYCEROL PHOSPHATE SYNTHASE SUBUNIT HISH"/>
    <property type="match status" value="1"/>
</dbReference>
<dbReference type="EMBL" id="CP000478">
    <property type="protein sequence ID" value="ABK16184.1"/>
    <property type="molecule type" value="Genomic_DNA"/>
</dbReference>
<comment type="pathway">
    <text evidence="1 10">Amino-acid biosynthesis; L-histidine biosynthesis; L-histidine from 5-phospho-alpha-D-ribose 1-diphosphate: step 5/9.</text>
</comment>
<keyword evidence="7 10" id="KW-0456">Lyase</keyword>
<dbReference type="SUPFAM" id="SSF52317">
    <property type="entry name" value="Class I glutamine amidotransferase-like"/>
    <property type="match status" value="1"/>
</dbReference>
<dbReference type="PROSITE" id="PS51273">
    <property type="entry name" value="GATASE_TYPE_1"/>
    <property type="match status" value="1"/>
</dbReference>
<accession>A0LFI2</accession>
<dbReference type="STRING" id="335543.Sfum_0484"/>
<dbReference type="GO" id="GO:0000107">
    <property type="term" value="F:imidazoleglycerol-phosphate synthase activity"/>
    <property type="evidence" value="ECO:0007669"/>
    <property type="project" value="UniProtKB-UniRule"/>
</dbReference>
<dbReference type="InterPro" id="IPR010139">
    <property type="entry name" value="Imidazole-glycPsynth_HisH"/>
</dbReference>
<evidence type="ECO:0000313" key="13">
    <source>
        <dbReference type="EMBL" id="ABK16184.1"/>
    </source>
</evidence>
<dbReference type="HAMAP" id="MF_00278">
    <property type="entry name" value="HisH"/>
    <property type="match status" value="1"/>
</dbReference>
<dbReference type="InParanoid" id="A0LFI2"/>
<protein>
    <recommendedName>
        <fullName evidence="10">Imidazole glycerol phosphate synthase subunit HisH</fullName>
        <ecNumber evidence="10">4.3.2.10</ecNumber>
    </recommendedName>
    <alternativeName>
        <fullName evidence="10">IGP synthase glutaminase subunit</fullName>
        <ecNumber evidence="10">3.5.1.2</ecNumber>
    </alternativeName>
    <alternativeName>
        <fullName evidence="10">IGP synthase subunit HisH</fullName>
    </alternativeName>
    <alternativeName>
        <fullName evidence="10">ImGP synthase subunit HisH</fullName>
        <shortName evidence="10">IGPS subunit HisH</shortName>
    </alternativeName>
</protein>
<dbReference type="UniPathway" id="UPA00031">
    <property type="reaction ID" value="UER00010"/>
</dbReference>
<evidence type="ECO:0000256" key="10">
    <source>
        <dbReference type="HAMAP-Rule" id="MF_00278"/>
    </source>
</evidence>
<dbReference type="OrthoDB" id="9807749at2"/>
<evidence type="ECO:0000256" key="11">
    <source>
        <dbReference type="PIRSR" id="PIRSR000495-1"/>
    </source>
</evidence>